<evidence type="ECO:0000313" key="3">
    <source>
        <dbReference type="Proteomes" id="UP000516437"/>
    </source>
</evidence>
<proteinExistence type="predicted"/>
<reference evidence="1 3" key="2">
    <citation type="journal article" date="2019" name="Plant Biotechnol. J.">
        <title>The red bayberry genome and genetic basis of sex determination.</title>
        <authorList>
            <person name="Jia H.M."/>
            <person name="Jia H.J."/>
            <person name="Cai Q.L."/>
            <person name="Wang Y."/>
            <person name="Zhao H.B."/>
            <person name="Yang W.F."/>
            <person name="Wang G.Y."/>
            <person name="Li Y.H."/>
            <person name="Zhan D.L."/>
            <person name="Shen Y.T."/>
            <person name="Niu Q.F."/>
            <person name="Chang L."/>
            <person name="Qiu J."/>
            <person name="Zhao L."/>
            <person name="Xie H.B."/>
            <person name="Fu W.Y."/>
            <person name="Jin J."/>
            <person name="Li X.W."/>
            <person name="Jiao Y."/>
            <person name="Zhou C.C."/>
            <person name="Tu T."/>
            <person name="Chai C.Y."/>
            <person name="Gao J.L."/>
            <person name="Fan L.J."/>
            <person name="van de Weg E."/>
            <person name="Wang J.Y."/>
            <person name="Gao Z.S."/>
        </authorList>
    </citation>
    <scope>NUCLEOTIDE SEQUENCE [LARGE SCALE GENOMIC DNA]</scope>
    <source>
        <tissue evidence="1">Leaves</tissue>
    </source>
</reference>
<accession>A0A6A1VRS7</accession>
<protein>
    <submittedName>
        <fullName evidence="1">Uncharacterized protein</fullName>
    </submittedName>
</protein>
<comment type="caution">
    <text evidence="1">The sequence shown here is derived from an EMBL/GenBank/DDBJ whole genome shotgun (WGS) entry which is preliminary data.</text>
</comment>
<sequence length="112" mass="12244">MFGLLRPTNPQVWTLRAQRRPIKLPCSIRTSSEKKGVGLVAVDQNVALPFAQQGQWMQYAQQQYQHPQQSMMGVYLPGQPIPQPLHMGTGAGGGFIFGESGGIGFTFDGNLV</sequence>
<reference evidence="1" key="1">
    <citation type="submission" date="2018-07" db="EMBL/GenBank/DDBJ databases">
        <authorList>
            <person name="Gao Z.-S."/>
            <person name="Jia H.-M."/>
            <person name="Jia H.-J."/>
            <person name="Cai Q.-L."/>
            <person name="Wang Y."/>
            <person name="Zhao H.-B."/>
        </authorList>
    </citation>
    <scope>NUCLEOTIDE SEQUENCE</scope>
    <source>
        <tissue evidence="1">Leaves</tissue>
    </source>
</reference>
<dbReference type="Proteomes" id="UP000516437">
    <property type="component" value="Chromosome 5"/>
</dbReference>
<evidence type="ECO:0000313" key="2">
    <source>
        <dbReference type="EMBL" id="KAB1213413.1"/>
    </source>
</evidence>
<name>A0A6A1VRS7_9ROSI</name>
<dbReference type="EMBL" id="RXIC02000023">
    <property type="protein sequence ID" value="KAB1213413.1"/>
    <property type="molecule type" value="Genomic_DNA"/>
</dbReference>
<dbReference type="EMBL" id="RXIC02000023">
    <property type="protein sequence ID" value="KAB1213410.1"/>
    <property type="molecule type" value="Genomic_DNA"/>
</dbReference>
<dbReference type="AlphaFoldDB" id="A0A6A1VRS7"/>
<reference evidence="1" key="3">
    <citation type="submission" date="2019-09" db="EMBL/GenBank/DDBJ databases">
        <authorList>
            <person name="Gao Z."/>
        </authorList>
    </citation>
    <scope>NUCLEOTIDE SEQUENCE</scope>
    <source>
        <tissue evidence="1">Leaves</tissue>
    </source>
</reference>
<gene>
    <name evidence="2" type="ORF">CJ030_MR5G003517</name>
    <name evidence="1" type="ORF">CJ030_MR5G003520</name>
</gene>
<organism evidence="1 3">
    <name type="scientific">Morella rubra</name>
    <name type="common">Chinese bayberry</name>
    <dbReference type="NCBI Taxonomy" id="262757"/>
    <lineage>
        <taxon>Eukaryota</taxon>
        <taxon>Viridiplantae</taxon>
        <taxon>Streptophyta</taxon>
        <taxon>Embryophyta</taxon>
        <taxon>Tracheophyta</taxon>
        <taxon>Spermatophyta</taxon>
        <taxon>Magnoliopsida</taxon>
        <taxon>eudicotyledons</taxon>
        <taxon>Gunneridae</taxon>
        <taxon>Pentapetalae</taxon>
        <taxon>rosids</taxon>
        <taxon>fabids</taxon>
        <taxon>Fagales</taxon>
        <taxon>Myricaceae</taxon>
        <taxon>Morella</taxon>
    </lineage>
</organism>
<keyword evidence="3" id="KW-1185">Reference proteome</keyword>
<evidence type="ECO:0000313" key="1">
    <source>
        <dbReference type="EMBL" id="KAB1213410.1"/>
    </source>
</evidence>